<dbReference type="Proteomes" id="UP001566132">
    <property type="component" value="Unassembled WGS sequence"/>
</dbReference>
<organism evidence="1 2">
    <name type="scientific">Hypothenemus hampei</name>
    <name type="common">Coffee berry borer</name>
    <dbReference type="NCBI Taxonomy" id="57062"/>
    <lineage>
        <taxon>Eukaryota</taxon>
        <taxon>Metazoa</taxon>
        <taxon>Ecdysozoa</taxon>
        <taxon>Arthropoda</taxon>
        <taxon>Hexapoda</taxon>
        <taxon>Insecta</taxon>
        <taxon>Pterygota</taxon>
        <taxon>Neoptera</taxon>
        <taxon>Endopterygota</taxon>
        <taxon>Coleoptera</taxon>
        <taxon>Polyphaga</taxon>
        <taxon>Cucujiformia</taxon>
        <taxon>Curculionidae</taxon>
        <taxon>Scolytinae</taxon>
        <taxon>Hypothenemus</taxon>
    </lineage>
</organism>
<name>A0ABD1ED24_HYPHA</name>
<sequence>MEHIVNSNSQTQYVPRHKLKKIPKASIIKMAKIKGKEHINHKGKFIEKRDIERNYSKETRVFLFEQFYDMKNKNEQDAHLSGLITLYEIKRRRSRGRKLEAAKPHSARYEFKIRFEGKEIEVCKDTLLGIHGITVGSLIRIQNHLLLVARGTSPRDLRGKNKQKSVNYSDTLVNLIKNHIKSFEPRQSRYSRRKNPLRFYLSEALTIKDMHSMFRPEYLMNIPYKIY</sequence>
<gene>
    <name evidence="1" type="ORF">ABEB36_012783</name>
</gene>
<proteinExistence type="predicted"/>
<evidence type="ECO:0000313" key="2">
    <source>
        <dbReference type="Proteomes" id="UP001566132"/>
    </source>
</evidence>
<dbReference type="EMBL" id="JBDJPC010000009">
    <property type="protein sequence ID" value="KAL1492310.1"/>
    <property type="molecule type" value="Genomic_DNA"/>
</dbReference>
<comment type="caution">
    <text evidence="1">The sequence shown here is derived from an EMBL/GenBank/DDBJ whole genome shotgun (WGS) entry which is preliminary data.</text>
</comment>
<evidence type="ECO:0000313" key="1">
    <source>
        <dbReference type="EMBL" id="KAL1492310.1"/>
    </source>
</evidence>
<reference evidence="1 2" key="1">
    <citation type="submission" date="2024-05" db="EMBL/GenBank/DDBJ databases">
        <title>Genetic variation in Jamaican populations of the coffee berry borer (Hypothenemus hampei).</title>
        <authorList>
            <person name="Errbii M."/>
            <person name="Myrie A."/>
        </authorList>
    </citation>
    <scope>NUCLEOTIDE SEQUENCE [LARGE SCALE GENOMIC DNA]</scope>
    <source>
        <strain evidence="1">JA-Hopewell-2020-01-JO</strain>
        <tissue evidence="1">Whole body</tissue>
    </source>
</reference>
<accession>A0ABD1ED24</accession>
<protein>
    <submittedName>
        <fullName evidence="1">Uncharacterized protein</fullName>
    </submittedName>
</protein>
<dbReference type="AlphaFoldDB" id="A0ABD1ED24"/>
<keyword evidence="2" id="KW-1185">Reference proteome</keyword>